<sequence length="236" mass="26955">MSLVKIPFIILDAINMRVNATPPNPPIPLCESIIPDWRERFLRSLALPSRLLRAMYWTTCLIEILVIIASQFPSNVVSKHILTTLILNRTSPLRIRVTPLFILGNIIGICGTTLRVQSFRTLGCLFTFELCIRKNHRLVVNGPYAFIRHPSYTGLIMTIIGYYCNHASGSWLRECGLLETILGKLMLCVWMTIAGAVVASLLLRVSREDQILQMKFGEEWERWARRVPYKLVPGIY</sequence>
<dbReference type="Pfam" id="PF04140">
    <property type="entry name" value="ICMT"/>
    <property type="match status" value="1"/>
</dbReference>
<evidence type="ECO:0000256" key="2">
    <source>
        <dbReference type="ARBA" id="ARBA00022692"/>
    </source>
</evidence>
<dbReference type="EC" id="2.1.1.100" evidence="5"/>
<reference evidence="6 7" key="1">
    <citation type="journal article" date="2020" name="ISME J.">
        <title>Uncovering the hidden diversity of litter-decomposition mechanisms in mushroom-forming fungi.</title>
        <authorList>
            <person name="Floudas D."/>
            <person name="Bentzer J."/>
            <person name="Ahren D."/>
            <person name="Johansson T."/>
            <person name="Persson P."/>
            <person name="Tunlid A."/>
        </authorList>
    </citation>
    <scope>NUCLEOTIDE SEQUENCE [LARGE SCALE GENOMIC DNA]</scope>
    <source>
        <strain evidence="6 7">CBS 661.87</strain>
    </source>
</reference>
<comment type="subcellular location">
    <subcellularLocation>
        <location evidence="5">Endoplasmic reticulum membrane</location>
        <topology evidence="5">Multi-pass membrane protein</topology>
    </subcellularLocation>
    <subcellularLocation>
        <location evidence="1">Membrane</location>
        <topology evidence="1">Multi-pass membrane protein</topology>
    </subcellularLocation>
</comment>
<evidence type="ECO:0000256" key="4">
    <source>
        <dbReference type="ARBA" id="ARBA00023136"/>
    </source>
</evidence>
<feature type="transmembrane region" description="Helical" evidence="5">
    <location>
        <begin position="93"/>
        <end position="114"/>
    </location>
</feature>
<feature type="transmembrane region" description="Helical" evidence="5">
    <location>
        <begin position="181"/>
        <end position="205"/>
    </location>
</feature>
<evidence type="ECO:0000313" key="7">
    <source>
        <dbReference type="Proteomes" id="UP000565441"/>
    </source>
</evidence>
<keyword evidence="5" id="KW-0949">S-adenosyl-L-methionine</keyword>
<comment type="caution">
    <text evidence="6">The sequence shown here is derived from an EMBL/GenBank/DDBJ whole genome shotgun (WGS) entry which is preliminary data.</text>
</comment>
<keyword evidence="5" id="KW-0808">Transferase</keyword>
<protein>
    <recommendedName>
        <fullName evidence="5">Protein-S-isoprenylcysteine O-methyltransferase</fullName>
        <ecNumber evidence="5">2.1.1.100</ecNumber>
    </recommendedName>
</protein>
<dbReference type="OrthoDB" id="422086at2759"/>
<comment type="similarity">
    <text evidence="5">Belongs to the class VI-like SAM-binding methyltransferase superfamily. Isoprenylcysteine carboxyl methyltransferase family.</text>
</comment>
<comment type="catalytic activity">
    <reaction evidence="5">
        <text>[protein]-C-terminal S-[(2E,6E)-farnesyl]-L-cysteine + S-adenosyl-L-methionine = [protein]-C-terminal S-[(2E,6E)-farnesyl]-L-cysteine methyl ester + S-adenosyl-L-homocysteine</text>
        <dbReference type="Rhea" id="RHEA:21672"/>
        <dbReference type="Rhea" id="RHEA-COMP:12125"/>
        <dbReference type="Rhea" id="RHEA-COMP:12126"/>
        <dbReference type="ChEBI" id="CHEBI:57856"/>
        <dbReference type="ChEBI" id="CHEBI:59789"/>
        <dbReference type="ChEBI" id="CHEBI:90510"/>
        <dbReference type="ChEBI" id="CHEBI:90511"/>
        <dbReference type="EC" id="2.1.1.100"/>
    </reaction>
</comment>
<dbReference type="GO" id="GO:0004671">
    <property type="term" value="F:protein C-terminal S-isoprenylcysteine carboxyl O-methyltransferase activity"/>
    <property type="evidence" value="ECO:0007669"/>
    <property type="project" value="UniProtKB-EC"/>
</dbReference>
<dbReference type="Gene3D" id="1.20.120.1630">
    <property type="match status" value="1"/>
</dbReference>
<dbReference type="GO" id="GO:0005789">
    <property type="term" value="C:endoplasmic reticulum membrane"/>
    <property type="evidence" value="ECO:0007669"/>
    <property type="project" value="UniProtKB-SubCell"/>
</dbReference>
<dbReference type="InterPro" id="IPR007269">
    <property type="entry name" value="ICMT_MeTrfase"/>
</dbReference>
<organism evidence="6 7">
    <name type="scientific">Tricholomella constricta</name>
    <dbReference type="NCBI Taxonomy" id="117010"/>
    <lineage>
        <taxon>Eukaryota</taxon>
        <taxon>Fungi</taxon>
        <taxon>Dikarya</taxon>
        <taxon>Basidiomycota</taxon>
        <taxon>Agaricomycotina</taxon>
        <taxon>Agaricomycetes</taxon>
        <taxon>Agaricomycetidae</taxon>
        <taxon>Agaricales</taxon>
        <taxon>Tricholomatineae</taxon>
        <taxon>Lyophyllaceae</taxon>
        <taxon>Tricholomella</taxon>
    </lineage>
</organism>
<keyword evidence="7" id="KW-1185">Reference proteome</keyword>
<evidence type="ECO:0000313" key="6">
    <source>
        <dbReference type="EMBL" id="KAF5377895.1"/>
    </source>
</evidence>
<keyword evidence="5" id="KW-0256">Endoplasmic reticulum</keyword>
<proteinExistence type="inferred from homology"/>
<gene>
    <name evidence="6" type="ORF">D9615_006828</name>
</gene>
<evidence type="ECO:0000256" key="1">
    <source>
        <dbReference type="ARBA" id="ARBA00004141"/>
    </source>
</evidence>
<dbReference type="GO" id="GO:0032259">
    <property type="term" value="P:methylation"/>
    <property type="evidence" value="ECO:0007669"/>
    <property type="project" value="UniProtKB-KW"/>
</dbReference>
<comment type="caution">
    <text evidence="5">Lacks conserved residue(s) required for the propagation of feature annotation.</text>
</comment>
<keyword evidence="5" id="KW-0489">Methyltransferase</keyword>
<keyword evidence="4 5" id="KW-0472">Membrane</keyword>
<evidence type="ECO:0000256" key="3">
    <source>
        <dbReference type="ARBA" id="ARBA00022989"/>
    </source>
</evidence>
<dbReference type="AlphaFoldDB" id="A0A8H5H7M5"/>
<name>A0A8H5H7M5_9AGAR</name>
<dbReference type="Proteomes" id="UP000565441">
    <property type="component" value="Unassembled WGS sequence"/>
</dbReference>
<dbReference type="EMBL" id="JAACJP010000022">
    <property type="protein sequence ID" value="KAF5377895.1"/>
    <property type="molecule type" value="Genomic_DNA"/>
</dbReference>
<keyword evidence="3 5" id="KW-1133">Transmembrane helix</keyword>
<feature type="transmembrane region" description="Helical" evidence="5">
    <location>
        <begin position="54"/>
        <end position="72"/>
    </location>
</feature>
<accession>A0A8H5H7M5</accession>
<keyword evidence="2 5" id="KW-0812">Transmembrane</keyword>
<dbReference type="PANTHER" id="PTHR12714">
    <property type="entry name" value="PROTEIN-S ISOPRENYLCYSTEINE O-METHYLTRANSFERASE"/>
    <property type="match status" value="1"/>
</dbReference>
<evidence type="ECO:0000256" key="5">
    <source>
        <dbReference type="RuleBase" id="RU362022"/>
    </source>
</evidence>
<dbReference type="PANTHER" id="PTHR12714:SF9">
    <property type="entry name" value="PROTEIN-S-ISOPRENYLCYSTEINE O-METHYLTRANSFERASE"/>
    <property type="match status" value="1"/>
</dbReference>